<reference evidence="2" key="1">
    <citation type="submission" date="2024-07" db="EMBL/GenBank/DDBJ databases">
        <title>Complete genome sequences of cellulolytic bacteria, Kitasatospora sp. CMC57 and Streptomyces sp. CMC78, isolated from Japanese agricultural soil.</title>
        <authorList>
            <person name="Hashimoto T."/>
            <person name="Ito M."/>
            <person name="Iwamoto M."/>
            <person name="Fukahori D."/>
            <person name="Shoda T."/>
            <person name="Sakoda M."/>
            <person name="Morohoshi T."/>
            <person name="Mitsuboshi M."/>
            <person name="Nishizawa T."/>
        </authorList>
    </citation>
    <scope>NUCLEOTIDE SEQUENCE</scope>
    <source>
        <strain evidence="2">CMC78</strain>
    </source>
</reference>
<organism evidence="2">
    <name type="scientific">Streptomyces sp. CMC78</name>
    <dbReference type="NCBI Taxonomy" id="3231512"/>
    <lineage>
        <taxon>Bacteria</taxon>
        <taxon>Bacillati</taxon>
        <taxon>Actinomycetota</taxon>
        <taxon>Actinomycetes</taxon>
        <taxon>Kitasatosporales</taxon>
        <taxon>Streptomycetaceae</taxon>
        <taxon>Streptomyces</taxon>
    </lineage>
</organism>
<evidence type="ECO:0000259" key="1">
    <source>
        <dbReference type="Pfam" id="PF03235"/>
    </source>
</evidence>
<sequence length="615" mass="68636">MALDGPSLGKMLDDVAVGRIQLPDFQRQWKWDDDRISALLATVTLDYPLGVAMTLETGGEAQFKARPLHGTEVGPQVVPEQLLLDGQQRLTSLFQALRSERPVETTGARNRPLKRWYYIDIAKAVDDTADRDEAILSVPEDRVARGALGRGAPRDLTTREKECTSGLFPLNLIFQPEQTGKWQRVYVSGAEDRWDLWSAFQARVIDTVKGFKVPLIRLPKETRKEAVCSVFERVNTGGVVLNVFELLTATYAGDAQYAESNGGEDFSLIEDWRAIKGALCSEHQVFGTTDKDGGQETGLSSLDFLQAIALVRTHQRKQAFLAEHPGATNAPAVSCKRRDLLHLPLTDYTRIAPKAAEALSWVGRFLGAQHVFRERDLPYGSQIVPLTAIGVLLGSLVEDRDVQDKLARWYWCGVLGELYGGVTDTRFVRDVEQVVGWIKDGGPEPDTITEATFQEQRLHRLTSRNSAAYKGVHALLLKEGVIDWFFHEEPINEQFLIGQYVDIRQVFPKSWFEQNGVDGTRMSSIVNKTPLSYRALQAMGSSVPSAYLSSFERHTGSPGDWFDDIVGTHLIDAKTLRADDFEGFYRNRTARLLELVDREMGKVAVREGADDAHAG</sequence>
<dbReference type="EMBL" id="AP035884">
    <property type="protein sequence ID" value="BFP52193.1"/>
    <property type="molecule type" value="Genomic_DNA"/>
</dbReference>
<feature type="domain" description="GmrSD restriction endonucleases N-terminal" evidence="1">
    <location>
        <begin position="9"/>
        <end position="251"/>
    </location>
</feature>
<dbReference type="InterPro" id="IPR004919">
    <property type="entry name" value="GmrSD_N"/>
</dbReference>
<accession>A0AB33KF11</accession>
<evidence type="ECO:0000313" key="2">
    <source>
        <dbReference type="EMBL" id="BFP52193.1"/>
    </source>
</evidence>
<dbReference type="AlphaFoldDB" id="A0AB33KF11"/>
<dbReference type="PANTHER" id="PTHR37292">
    <property type="entry name" value="VNG6097C"/>
    <property type="match status" value="1"/>
</dbReference>
<protein>
    <submittedName>
        <fullName evidence="2">DUF262 domain-containing protein</fullName>
    </submittedName>
</protein>
<gene>
    <name evidence="2" type="ORF">SCMC78_20000</name>
</gene>
<proteinExistence type="predicted"/>
<name>A0AB33KF11_9ACTN</name>
<dbReference type="PANTHER" id="PTHR37292:SF2">
    <property type="entry name" value="DUF262 DOMAIN-CONTAINING PROTEIN"/>
    <property type="match status" value="1"/>
</dbReference>
<dbReference type="KEGG" id="stcm:SCMC78_20000"/>
<dbReference type="Pfam" id="PF03235">
    <property type="entry name" value="GmrSD_N"/>
    <property type="match status" value="1"/>
</dbReference>